<dbReference type="FunFam" id="2.60.40.1730:FF:000003">
    <property type="entry name" value="Transcription initiation factor TFIID subunit 2"/>
    <property type="match status" value="1"/>
</dbReference>
<dbReference type="EMBL" id="AC021945">
    <property type="status" value="NOT_ANNOTATED_CDS"/>
    <property type="molecule type" value="Genomic_DNA"/>
</dbReference>
<dbReference type="GO" id="GO:0000976">
    <property type="term" value="F:transcription cis-regulatory region binding"/>
    <property type="evidence" value="ECO:0007669"/>
    <property type="project" value="UniProtKB-ARBA"/>
</dbReference>
<dbReference type="PANTHER" id="PTHR15137">
    <property type="entry name" value="TRANSCRIPTION INITIATION FACTOR TFIID"/>
    <property type="match status" value="1"/>
</dbReference>
<reference evidence="9 10" key="3">
    <citation type="journal article" date="2006" name="Nature">
        <title>DNA sequence and analysis of human chromosome 8.</title>
        <authorList>
            <person name="Nusbaum C."/>
            <person name="Mikkelsen T.S."/>
            <person name="Zody M.C."/>
            <person name="Asakawa S."/>
            <person name="Taudien S."/>
            <person name="Garber M."/>
            <person name="Kodira C.D."/>
            <person name="Schueler M.G."/>
            <person name="Shimizu A."/>
            <person name="Whittaker C.A."/>
            <person name="Chang J.L."/>
            <person name="Cuomo C.A."/>
            <person name="Dewar K."/>
            <person name="FitzGerald M.G."/>
            <person name="Yang X."/>
            <person name="Allen N.R."/>
            <person name="Anderson S."/>
            <person name="Asakawa T."/>
            <person name="Blechschmidt K."/>
            <person name="Bloom T."/>
            <person name="Borowsky M.L."/>
            <person name="Butler J."/>
            <person name="Cook A."/>
            <person name="Corum B."/>
            <person name="DeArellano K."/>
            <person name="DeCaprio D."/>
            <person name="Dooley K.T."/>
            <person name="Dorris L.III."/>
            <person name="Engels R."/>
            <person name="Glockner G."/>
            <person name="Hafez N."/>
            <person name="Hagopian D.S."/>
            <person name="Hall J.L."/>
            <person name="Ishikawa S.K."/>
            <person name="Jaffe D.B."/>
            <person name="Kamat A."/>
            <person name="Kudoh J."/>
            <person name="Lehmann R."/>
            <person name="Lokitsang T."/>
            <person name="Macdonald P."/>
            <person name="Major J.E."/>
            <person name="Matthews C.D."/>
            <person name="Mauceli E."/>
            <person name="Menzel U."/>
            <person name="Mihalev A.H."/>
            <person name="Minoshima S."/>
            <person name="Murayama Y."/>
            <person name="Naylor J.W."/>
            <person name="Nicol R."/>
            <person name="Nguyen C."/>
            <person name="O'Leary S.B."/>
            <person name="O'Neill K."/>
            <person name="Parker S.C."/>
            <person name="Polley A."/>
            <person name="Raymond C.K."/>
            <person name="Reichwald K."/>
            <person name="Rodriguez J."/>
            <person name="Sasaki T."/>
            <person name="Schilhabel M."/>
            <person name="Siddiqui R."/>
            <person name="Smith C.L."/>
            <person name="Sneddon T.P."/>
            <person name="Talamas J.A."/>
            <person name="Tenzin P."/>
            <person name="Topham K."/>
            <person name="Venkataraman V."/>
            <person name="Wen G."/>
            <person name="Yamazaki S."/>
            <person name="Young S.K."/>
            <person name="Zeng Q."/>
            <person name="Zimmer A.R."/>
            <person name="Rosenthal A."/>
            <person name="Birren B.W."/>
            <person name="Platzer M."/>
            <person name="Shimizu N."/>
            <person name="Lander E.S."/>
        </authorList>
    </citation>
    <scope>NUCLEOTIDE SEQUENCE [LARGE SCALE GENOMIC DNA]</scope>
</reference>
<dbReference type="InterPro" id="IPR042097">
    <property type="entry name" value="Aminopeptidase_N-like_N_sf"/>
</dbReference>
<evidence type="ECO:0000256" key="6">
    <source>
        <dbReference type="ARBA" id="ARBA00023242"/>
    </source>
</evidence>
<dbReference type="HGNC" id="HGNC:11536">
    <property type="gene designation" value="TAF2"/>
</dbReference>
<keyword evidence="11 12" id="KW-1267">Proteomics identification</keyword>
<dbReference type="GO" id="GO:0051123">
    <property type="term" value="P:RNA polymerase II preinitiation complex assembly"/>
    <property type="evidence" value="ECO:0007669"/>
    <property type="project" value="UniProtKB-ARBA"/>
</dbReference>
<dbReference type="AlphaFoldDB" id="A0A8I5KXS3"/>
<dbReference type="GeneTree" id="ENSGT00390000000420"/>
<evidence type="ECO:0000256" key="3">
    <source>
        <dbReference type="ARBA" id="ARBA00017363"/>
    </source>
</evidence>
<accession>A0A8I5KXS3</accession>
<evidence type="ECO:0000256" key="8">
    <source>
        <dbReference type="SAM" id="MobiDB-lite"/>
    </source>
</evidence>
<keyword evidence="4" id="KW-0805">Transcription regulation</keyword>
<organism evidence="9 10">
    <name type="scientific">Homo sapiens</name>
    <name type="common">Human</name>
    <dbReference type="NCBI Taxonomy" id="9606"/>
    <lineage>
        <taxon>Eukaryota</taxon>
        <taxon>Metazoa</taxon>
        <taxon>Chordata</taxon>
        <taxon>Craniata</taxon>
        <taxon>Vertebrata</taxon>
        <taxon>Euteleostomi</taxon>
        <taxon>Mammalia</taxon>
        <taxon>Eutheria</taxon>
        <taxon>Euarchontoglires</taxon>
        <taxon>Primates</taxon>
        <taxon>Haplorrhini</taxon>
        <taxon>Catarrhini</taxon>
        <taxon>Hominidae</taxon>
        <taxon>Homo</taxon>
    </lineage>
</organism>
<reference evidence="9" key="4">
    <citation type="submission" date="2025-08" db="UniProtKB">
        <authorList>
            <consortium name="Ensembl"/>
        </authorList>
    </citation>
    <scope>IDENTIFICATION</scope>
</reference>
<dbReference type="PANTHER" id="PTHR15137:SF9">
    <property type="entry name" value="TRANSCRIPTION INITIATION FACTOR TFIID SUBUNIT 2"/>
    <property type="match status" value="1"/>
</dbReference>
<keyword evidence="5" id="KW-0804">Transcription</keyword>
<reference evidence="9" key="5">
    <citation type="submission" date="2025-09" db="UniProtKB">
        <authorList>
            <consortium name="Ensembl"/>
        </authorList>
    </citation>
    <scope>IDENTIFICATION</scope>
</reference>
<sequence>MPLTGVEPARMNRKKGDKGFESPRPYKLTHQVVCINNINFQRKSVVGFVELTIFPTVANLNRIKLNSKQCRIYRVRINDLEAAFIYNDPTLEVCHSESKQRNLNYFSNAYAAAVSAVDPDAGNGELCIKVPSELWKHVDELKVLKIHINFSLDQPKGGLHFVVPSVEGSMAERGAHVFSCGYQNSTRQSCSVTLVGIHWGAISAHCNLCLLGSSDSHASASQVAGITGIHHYTCLIFYIFSTDGVLPCWPEWPLIPDLK</sequence>
<dbReference type="Ensembl" id="ENST00000685503.1">
    <property type="protein sequence ID" value="ENSP00000509198.1"/>
    <property type="gene ID" value="ENSG00000064313.13"/>
</dbReference>
<dbReference type="GO" id="GO:0005669">
    <property type="term" value="C:transcription factor TFIID complex"/>
    <property type="evidence" value="ECO:0007669"/>
    <property type="project" value="InterPro"/>
</dbReference>
<evidence type="ECO:0000256" key="2">
    <source>
        <dbReference type="ARBA" id="ARBA00010937"/>
    </source>
</evidence>
<evidence type="ECO:0000313" key="9">
    <source>
        <dbReference type="Ensembl" id="ENSP00000509198.1"/>
    </source>
</evidence>
<evidence type="ECO:0000256" key="4">
    <source>
        <dbReference type="ARBA" id="ARBA00023015"/>
    </source>
</evidence>
<gene>
    <name evidence="9" type="primary">TAF2</name>
</gene>
<dbReference type="OrthoDB" id="308861at2759"/>
<keyword evidence="10" id="KW-1185">Reference proteome</keyword>
<evidence type="ECO:0007829" key="12">
    <source>
        <dbReference type="ProteomicsDB" id="A0A8I5KXS3"/>
    </source>
</evidence>
<evidence type="ECO:0000313" key="10">
    <source>
        <dbReference type="Proteomes" id="UP000005640"/>
    </source>
</evidence>
<name>A0A8I5KXS3_HUMAN</name>
<evidence type="ECO:0000256" key="5">
    <source>
        <dbReference type="ARBA" id="ARBA00023163"/>
    </source>
</evidence>
<reference evidence="9 10" key="1">
    <citation type="journal article" date="2001" name="Nature">
        <title>Initial sequencing and analysis of the human genome.</title>
        <authorList>
            <consortium name="International Human Genome Sequencing Consortium"/>
            <person name="Lander E.S."/>
            <person name="Linton L.M."/>
            <person name="Birren B."/>
            <person name="Nusbaum C."/>
            <person name="Zody M.C."/>
            <person name="Baldwin J."/>
            <person name="Devon K."/>
            <person name="Dewar K."/>
            <person name="Doyle M."/>
            <person name="FitzHugh W."/>
            <person name="Funke R."/>
            <person name="Gage D."/>
            <person name="Harris K."/>
            <person name="Heaford A."/>
            <person name="Howland J."/>
            <person name="Kann L."/>
            <person name="Lehoczky J."/>
            <person name="LeVine R."/>
            <person name="McEwan P."/>
            <person name="McKernan K."/>
            <person name="Meldrim J."/>
            <person name="Mesirov J.P."/>
            <person name="Miranda C."/>
            <person name="Morris W."/>
            <person name="Naylor J."/>
            <person name="Raymond C."/>
            <person name="Rosetti M."/>
            <person name="Santos R."/>
            <person name="Sheridan A."/>
            <person name="Sougnez C."/>
            <person name="Stange-Thomann N."/>
            <person name="Stojanovic N."/>
            <person name="Subramanian A."/>
            <person name="Wyman D."/>
            <person name="Rogers J."/>
            <person name="Sulston J."/>
            <person name="Ainscough R."/>
            <person name="Beck S."/>
            <person name="Bentley D."/>
            <person name="Burton J."/>
            <person name="Clee C."/>
            <person name="Carter N."/>
            <person name="Coulson A."/>
            <person name="Deadman R."/>
            <person name="Deloukas P."/>
            <person name="Dunham A."/>
            <person name="Dunham I."/>
            <person name="Durbin R."/>
            <person name="French L."/>
            <person name="Grafham D."/>
            <person name="Gregory S."/>
            <person name="Hubbard T."/>
            <person name="Humphray S."/>
            <person name="Hunt A."/>
            <person name="Jones M."/>
            <person name="Lloyd C."/>
            <person name="McMurray A."/>
            <person name="Matthews L."/>
            <person name="Mercer S."/>
            <person name="Milne S."/>
            <person name="Mullikin J.C."/>
            <person name="Mungall A."/>
            <person name="Plumb R."/>
            <person name="Ross M."/>
            <person name="Shownkeen R."/>
            <person name="Sims S."/>
            <person name="Waterston R.H."/>
            <person name="Wilson R.K."/>
            <person name="Hillier L.W."/>
            <person name="McPherson J.D."/>
            <person name="Marra M.A."/>
            <person name="Mardis E.R."/>
            <person name="Fulton L.A."/>
            <person name="Chinwalla A.T."/>
            <person name="Pepin K.H."/>
            <person name="Gish W.R."/>
            <person name="Chissoe S.L."/>
            <person name="Wendl M.C."/>
            <person name="Delehaunty K.D."/>
            <person name="Miner T.L."/>
            <person name="Delehaunty A."/>
            <person name="Kramer J.B."/>
            <person name="Cook L.L."/>
            <person name="Fulton R.S."/>
            <person name="Johnson D.L."/>
            <person name="Minx P.J."/>
            <person name="Clifton S.W."/>
            <person name="Hawkins T."/>
            <person name="Branscomb E."/>
            <person name="Predki P."/>
            <person name="Richardson P."/>
            <person name="Wenning S."/>
            <person name="Slezak T."/>
            <person name="Doggett N."/>
            <person name="Cheng J.F."/>
            <person name="Olsen A."/>
            <person name="Lucas S."/>
            <person name="Elkin C."/>
            <person name="Uberbacher E."/>
            <person name="Frazier M."/>
            <person name="Gibbs R.A."/>
            <person name="Muzny D.M."/>
            <person name="Scherer S.E."/>
            <person name="Bouck J.B."/>
            <person name="Sodergren E.J."/>
            <person name="Worley K.C."/>
            <person name="Rives C.M."/>
            <person name="Gorrell J.H."/>
            <person name="Metzker M.L."/>
            <person name="Naylor S.L."/>
            <person name="Kucherlapati R.S."/>
            <person name="Nelson D.L."/>
            <person name="Weinstock G.M."/>
            <person name="Sakaki Y."/>
            <person name="Fujiyama A."/>
            <person name="Hattori M."/>
            <person name="Yada T."/>
            <person name="Toyoda A."/>
            <person name="Itoh T."/>
            <person name="Kawagoe C."/>
            <person name="Watanabe H."/>
            <person name="Totoki Y."/>
            <person name="Taylor T."/>
            <person name="Weissenbach J."/>
            <person name="Heilig R."/>
            <person name="Saurin W."/>
            <person name="Artiguenave F."/>
            <person name="Brottier P."/>
            <person name="Bruls T."/>
            <person name="Pelletier E."/>
            <person name="Robert C."/>
            <person name="Wincker P."/>
            <person name="Smith D.R."/>
            <person name="Doucette-Stamm L."/>
            <person name="Rubenfield M."/>
            <person name="Weinstock K."/>
            <person name="Lee H.M."/>
            <person name="Dubois J."/>
            <person name="Rosenthal A."/>
            <person name="Platzer M."/>
            <person name="Nyakatura G."/>
            <person name="Taudien S."/>
            <person name="Rump A."/>
            <person name="Yang H."/>
            <person name="Yu J."/>
            <person name="Wang J."/>
            <person name="Huang G."/>
            <person name="Gu J."/>
            <person name="Hood L."/>
            <person name="Rowen L."/>
            <person name="Madan A."/>
            <person name="Qin S."/>
            <person name="Davis R.W."/>
            <person name="Federspiel N.A."/>
            <person name="Abola A.P."/>
            <person name="Proctor M.J."/>
            <person name="Myers R.M."/>
            <person name="Schmutz J."/>
            <person name="Dickson M."/>
            <person name="Grimwood J."/>
            <person name="Cox D.R."/>
            <person name="Olson M.V."/>
            <person name="Kaul R."/>
            <person name="Raymond C."/>
            <person name="Shimizu N."/>
            <person name="Kawasaki K."/>
            <person name="Minoshima S."/>
            <person name="Evans G.A."/>
            <person name="Athanasiou M."/>
            <person name="Schultz R."/>
            <person name="Roe B.A."/>
            <person name="Chen F."/>
            <person name="Pan H."/>
            <person name="Ramser J."/>
            <person name="Lehrach H."/>
            <person name="Reinhardt R."/>
            <person name="McCombie W.R."/>
            <person name="de la Bastide M."/>
            <person name="Dedhia N."/>
            <person name="Blocker H."/>
            <person name="Hornischer K."/>
            <person name="Nordsiek G."/>
            <person name="Agarwala R."/>
            <person name="Aravind L."/>
            <person name="Bailey J.A."/>
            <person name="Bateman A."/>
            <person name="Batzoglou S."/>
            <person name="Birney E."/>
            <person name="Bork P."/>
            <person name="Brown D.G."/>
            <person name="Burge C.B."/>
            <person name="Cerutti L."/>
            <person name="Chen H.C."/>
            <person name="Church D."/>
            <person name="Clamp M."/>
            <person name="Copley R.R."/>
            <person name="Doerks T."/>
            <person name="Eddy S.R."/>
            <person name="Eichler E.E."/>
            <person name="Furey T.S."/>
            <person name="Galagan J."/>
            <person name="Gilbert J.G."/>
            <person name="Harmon C."/>
            <person name="Hayashizaki Y."/>
            <person name="Haussler D."/>
            <person name="Hermjakob H."/>
            <person name="Hokamp K."/>
            <person name="Jang W."/>
            <person name="Johnson L.S."/>
            <person name="Jones T.A."/>
            <person name="Kasif S."/>
            <person name="Kaspryzk A."/>
            <person name="Kennedy S."/>
            <person name="Kent W.J."/>
            <person name="Kitts P."/>
            <person name="Koonin E.V."/>
            <person name="Korf I."/>
            <person name="Kulp D."/>
            <person name="Lancet D."/>
            <person name="Lowe T.M."/>
            <person name="McLysaght A."/>
            <person name="Mikkelsen T."/>
            <person name="Moran J.V."/>
            <person name="Mulder N."/>
            <person name="Pollara V.J."/>
            <person name="Ponting C.P."/>
            <person name="Schuler G."/>
            <person name="Schultz J."/>
            <person name="Slater G."/>
            <person name="Smit A.F."/>
            <person name="Stupka E."/>
            <person name="Szustakowski J."/>
            <person name="Thierry-Mieg D."/>
            <person name="Thierry-Mieg J."/>
            <person name="Wagner L."/>
            <person name="Wallis J."/>
            <person name="Wheeler R."/>
            <person name="Williams A."/>
            <person name="Wolf Y.I."/>
            <person name="Wolfe K.H."/>
            <person name="Yang S.P."/>
            <person name="Yeh R.F."/>
            <person name="Collins F."/>
            <person name="Guyer M.S."/>
            <person name="Peterson J."/>
            <person name="Felsenfeld A."/>
            <person name="Wetterstrand K.A."/>
            <person name="Patrinos A."/>
            <person name="Morgan M.J."/>
            <person name="de Jong P."/>
            <person name="Catanese J.J."/>
            <person name="Osoegawa K."/>
            <person name="Shizuya H."/>
            <person name="Choi S."/>
            <person name="Chen Y.J."/>
        </authorList>
    </citation>
    <scope>NUCLEOTIDE SEQUENCE [LARGE SCALE GENOMIC DNA]</scope>
</reference>
<dbReference type="Gene3D" id="2.60.40.1730">
    <property type="entry name" value="tricorn interacting facor f3 domain"/>
    <property type="match status" value="1"/>
</dbReference>
<dbReference type="EMBL" id="AC107960">
    <property type="status" value="NOT_ANNOTATED_CDS"/>
    <property type="molecule type" value="Genomic_DNA"/>
</dbReference>
<evidence type="ECO:0000256" key="7">
    <source>
        <dbReference type="ARBA" id="ARBA00033345"/>
    </source>
</evidence>
<dbReference type="Proteomes" id="UP000005640">
    <property type="component" value="Chromosome 8"/>
</dbReference>
<comment type="subcellular location">
    <subcellularLocation>
        <location evidence="1">Nucleus</location>
    </subcellularLocation>
</comment>
<reference evidence="9 10" key="2">
    <citation type="journal article" date="2004" name="Nature">
        <title>Finishing the euchromatic sequence of the human genome.</title>
        <authorList>
            <consortium name="International Human Genome Sequencing Consortium"/>
        </authorList>
    </citation>
    <scope>NUCLEOTIDE SEQUENCE [LARGE SCALE GENOMIC DNA]</scope>
</reference>
<feature type="region of interest" description="Disordered" evidence="8">
    <location>
        <begin position="1"/>
        <end position="23"/>
    </location>
</feature>
<dbReference type="SUPFAM" id="SSF63737">
    <property type="entry name" value="Leukotriene A4 hydrolase N-terminal domain"/>
    <property type="match status" value="1"/>
</dbReference>
<protein>
    <recommendedName>
        <fullName evidence="3">Transcription initiation factor TFIID subunit 2</fullName>
    </recommendedName>
    <alternativeName>
        <fullName evidence="7">Transcription initiation factor TFIID 150 kDa subunit</fullName>
    </alternativeName>
</protein>
<comment type="similarity">
    <text evidence="2">Belongs to the TAF2 family.</text>
</comment>
<evidence type="ECO:0007829" key="11">
    <source>
        <dbReference type="PeptideAtlas" id="A0A8I5KXS3"/>
    </source>
</evidence>
<dbReference type="OpenTargets" id="ENSG00000064313"/>
<proteinExistence type="evidence at protein level"/>
<evidence type="ECO:0000256" key="1">
    <source>
        <dbReference type="ARBA" id="ARBA00004123"/>
    </source>
</evidence>
<keyword evidence="6" id="KW-0539">Nucleus</keyword>
<dbReference type="InterPro" id="IPR037813">
    <property type="entry name" value="TAF2"/>
</dbReference>
<dbReference type="SMR" id="A0A8I5KXS3"/>